<dbReference type="SUPFAM" id="SSF53448">
    <property type="entry name" value="Nucleotide-diphospho-sugar transferases"/>
    <property type="match status" value="1"/>
</dbReference>
<dbReference type="EMBL" id="CP034328">
    <property type="protein sequence ID" value="AZL58717.1"/>
    <property type="molecule type" value="Genomic_DNA"/>
</dbReference>
<dbReference type="Gene3D" id="3.90.550.10">
    <property type="entry name" value="Spore Coat Polysaccharide Biosynthesis Protein SpsA, Chain A"/>
    <property type="match status" value="1"/>
</dbReference>
<organism evidence="1 2">
    <name type="scientific">Tabrizicola piscis</name>
    <dbReference type="NCBI Taxonomy" id="2494374"/>
    <lineage>
        <taxon>Bacteria</taxon>
        <taxon>Pseudomonadati</taxon>
        <taxon>Pseudomonadota</taxon>
        <taxon>Alphaproteobacteria</taxon>
        <taxon>Rhodobacterales</taxon>
        <taxon>Paracoccaceae</taxon>
        <taxon>Tabrizicola</taxon>
    </lineage>
</organism>
<gene>
    <name evidence="1" type="ORF">EI545_07620</name>
</gene>
<proteinExistence type="predicted"/>
<name>A0A3S8U545_9RHOB</name>
<dbReference type="RefSeq" id="WP_125324918.1">
    <property type="nucleotide sequence ID" value="NZ_CP034328.1"/>
</dbReference>
<sequence>MFFIIDGPKIEAQACILLPSIRRMLGERVSVIAYYRQDARAEIMAPTRQVLDSCNVEMRAIPGTAPGDVSPWKEPYPIGNKIMAASDPRDCDISVFIDTDTVFIKPIDFVNLLGDAEIAAVISDYSTLSNDEAGWKAFYAHFGLELPPERIRLPRGKRVRCPPYFNAGMIVFRESFGPEKRSFGTEWLADSIRFDHEVTHPFKRENIDQLTLSITTTRLGQKIKMLPNEFNFNLPAYGNPPAAPKALIHYHRFGVLWSHPEFGRLALADLGTTLGDDQLVQFLESYGPFLAETRLRRLL</sequence>
<dbReference type="InterPro" id="IPR029044">
    <property type="entry name" value="Nucleotide-diphossugar_trans"/>
</dbReference>
<reference evidence="1 2" key="1">
    <citation type="submission" date="2018-12" db="EMBL/GenBank/DDBJ databases">
        <title>Complete genome sequencing of Tabrizicola sp. K13M18.</title>
        <authorList>
            <person name="Bae J.-W."/>
        </authorList>
    </citation>
    <scope>NUCLEOTIDE SEQUENCE [LARGE SCALE GENOMIC DNA]</scope>
    <source>
        <strain evidence="1 2">K13M18</strain>
    </source>
</reference>
<dbReference type="OrthoDB" id="7817191at2"/>
<dbReference type="Proteomes" id="UP000282002">
    <property type="component" value="Chromosome"/>
</dbReference>
<accession>A0A3S8U545</accession>
<evidence type="ECO:0000313" key="1">
    <source>
        <dbReference type="EMBL" id="AZL58717.1"/>
    </source>
</evidence>
<protein>
    <recommendedName>
        <fullName evidence="3">Nucleotide-diphospho-sugar transferase domain-containing protein</fullName>
    </recommendedName>
</protein>
<dbReference type="KEGG" id="taw:EI545_07620"/>
<evidence type="ECO:0000313" key="2">
    <source>
        <dbReference type="Proteomes" id="UP000282002"/>
    </source>
</evidence>
<evidence type="ECO:0008006" key="3">
    <source>
        <dbReference type="Google" id="ProtNLM"/>
    </source>
</evidence>
<dbReference type="AlphaFoldDB" id="A0A3S8U545"/>
<keyword evidence="2" id="KW-1185">Reference proteome</keyword>